<dbReference type="AlphaFoldDB" id="C4WEF5"/>
<dbReference type="CDD" id="cd00293">
    <property type="entry name" value="USP-like"/>
    <property type="match status" value="1"/>
</dbReference>
<evidence type="ECO:0000256" key="1">
    <source>
        <dbReference type="ARBA" id="ARBA00008791"/>
    </source>
</evidence>
<comment type="caution">
    <text evidence="3">The sequence shown here is derived from an EMBL/GenBank/DDBJ whole genome shotgun (WGS) entry which is preliminary data.</text>
</comment>
<organism evidence="3 4">
    <name type="scientific">Brucella intermedia LMG 3301</name>
    <dbReference type="NCBI Taxonomy" id="641118"/>
    <lineage>
        <taxon>Bacteria</taxon>
        <taxon>Pseudomonadati</taxon>
        <taxon>Pseudomonadota</taxon>
        <taxon>Alphaproteobacteria</taxon>
        <taxon>Hyphomicrobiales</taxon>
        <taxon>Brucellaceae</taxon>
        <taxon>Brucella/Ochrobactrum group</taxon>
        <taxon>Brucella</taxon>
    </lineage>
</organism>
<dbReference type="Pfam" id="PF00582">
    <property type="entry name" value="Usp"/>
    <property type="match status" value="1"/>
</dbReference>
<evidence type="ECO:0000259" key="2">
    <source>
        <dbReference type="Pfam" id="PF00582"/>
    </source>
</evidence>
<dbReference type="EMBL" id="ACQA01000001">
    <property type="protein sequence ID" value="EEQ96084.1"/>
    <property type="molecule type" value="Genomic_DNA"/>
</dbReference>
<evidence type="ECO:0000313" key="3">
    <source>
        <dbReference type="EMBL" id="EEQ96084.1"/>
    </source>
</evidence>
<comment type="similarity">
    <text evidence="1">Belongs to the universal stress protein A family.</text>
</comment>
<dbReference type="SUPFAM" id="SSF52402">
    <property type="entry name" value="Adenine nucleotide alpha hydrolases-like"/>
    <property type="match status" value="1"/>
</dbReference>
<gene>
    <name evidence="3" type="ORF">OINT_1001496</name>
</gene>
<dbReference type="Gene3D" id="3.40.50.620">
    <property type="entry name" value="HUPs"/>
    <property type="match status" value="1"/>
</dbReference>
<sequence length="155" mass="16964">MKTDSEGNMYKNILVTTDGSEFAERGLVHAFKLAHSVGAKVTVLTVTAPYSVSGLPGGWTDSPAFIERFEQEWNEYADKSLARARELAKEAEVEVHTLHEVAPHPATSIIETAKELRNDLIVMASHGRRGLKGMLLGSQTHEVLTRGNTPVLVVK</sequence>
<name>C4WEF5_9HYPH</name>
<protein>
    <submittedName>
        <fullName evidence="3">UspA domain-containing protein</fullName>
    </submittedName>
</protein>
<proteinExistence type="inferred from homology"/>
<reference evidence="3 4" key="1">
    <citation type="submission" date="2009-05" db="EMBL/GenBank/DDBJ databases">
        <authorList>
            <person name="Setubal J.C."/>
            <person name="Boyle S."/>
            <person name="Crasta O.R."/>
            <person name="Gillespie J.J."/>
            <person name="Kenyon R.W."/>
            <person name="Lu J."/>
            <person name="Mane S."/>
            <person name="Nagrani S."/>
            <person name="Shallom J.M."/>
            <person name="Shallom S."/>
            <person name="Shukla M."/>
            <person name="Snyder E.E."/>
            <person name="Sobral B.W."/>
            <person name="Wattam A.R."/>
            <person name="Will R."/>
            <person name="Williams K."/>
            <person name="Yoo H."/>
            <person name="Munk C."/>
            <person name="Tapia R."/>
            <person name="Green L."/>
            <person name="Rogers Y."/>
            <person name="Detter J.C."/>
            <person name="Bruce D."/>
            <person name="Brettin T.S."/>
            <person name="Tsolis R."/>
        </authorList>
    </citation>
    <scope>NUCLEOTIDE SEQUENCE [LARGE SCALE GENOMIC DNA]</scope>
    <source>
        <strain evidence="3 4">LMG 3301</strain>
    </source>
</reference>
<dbReference type="InterPro" id="IPR014729">
    <property type="entry name" value="Rossmann-like_a/b/a_fold"/>
</dbReference>
<dbReference type="PANTHER" id="PTHR46268:SF15">
    <property type="entry name" value="UNIVERSAL STRESS PROTEIN HP_0031"/>
    <property type="match status" value="1"/>
</dbReference>
<accession>C4WEF5</accession>
<dbReference type="InterPro" id="IPR006016">
    <property type="entry name" value="UspA"/>
</dbReference>
<evidence type="ECO:0000313" key="4">
    <source>
        <dbReference type="Proteomes" id="UP000004386"/>
    </source>
</evidence>
<dbReference type="Proteomes" id="UP000004386">
    <property type="component" value="Unassembled WGS sequence"/>
</dbReference>
<dbReference type="PANTHER" id="PTHR46268">
    <property type="entry name" value="STRESS RESPONSE PROTEIN NHAX"/>
    <property type="match status" value="1"/>
</dbReference>
<dbReference type="HOGENOM" id="CLU_049301_11_0_5"/>
<dbReference type="InterPro" id="IPR006015">
    <property type="entry name" value="Universal_stress_UspA"/>
</dbReference>
<feature type="domain" description="UspA" evidence="2">
    <location>
        <begin position="9"/>
        <end position="155"/>
    </location>
</feature>
<dbReference type="PRINTS" id="PR01438">
    <property type="entry name" value="UNVRSLSTRESS"/>
</dbReference>